<dbReference type="InterPro" id="IPR001870">
    <property type="entry name" value="B30.2/SPRY"/>
</dbReference>
<feature type="transmembrane region" description="Helical" evidence="5">
    <location>
        <begin position="715"/>
        <end position="737"/>
    </location>
</feature>
<feature type="compositionally biased region" description="Basic and acidic residues" evidence="4">
    <location>
        <begin position="1066"/>
        <end position="1075"/>
    </location>
</feature>
<gene>
    <name evidence="7" type="ORF">F7725_016270</name>
</gene>
<feature type="domain" description="B30.2/SPRY" evidence="6">
    <location>
        <begin position="191"/>
        <end position="385"/>
    </location>
</feature>
<sequence length="1554" mass="172476">MLSGTYILEQAEHFCPPYSNAERIVPFTTLSTSAEACTNPRYSMVLASVQHGVGAPISVQRLLMLQIHSVFGVKPEEVDQLRSRIDLSLNHQQPPQEKPEKVSVSRRLQVSPGVPVSPGVSRCLQASPGVRVQASPGVSRCPCPGVSRCLQASPGVSRWDIMSSKGGGTALTRRNYRLASDTDKPRSTGIVNEKLLSDYLHHVFPPPPIRALLWPPSGSLWGSRTSGLTWRSCCLKESQRRTAEVIGHSNFSSIRATTCVYKGKWAYEVLISSQGLMQIGWCTLNCRFNQEEGVGDTPDSYAYDGNRVRKWNVTTTNYGKSWAAGDIVSCLIDLDEGTITFCLNGQSLGTAFTNIKTGPGVAYFPAISLSFKESEERLLEREFTGWRLHGEPTVLVTLAHIFNHFAPLMCKVYLVEDVLMNFLLGILEGGGSVDEHPLIQQLLDLFWLLMEGKDEREPSDESADERLRRRAYERGCQRLKKRIEVVEELQVQILKLLLNNKDKTTRPTSPPALLQREGGLFDLQRLGGLLSHLKKTLKDDLASKANIIIDPAEIQASSMDDLDEDEESGAAQRVIPDANERVIPDANERVIPDANERVIPDANERVIPDANERVIPDANERVIPDANERVIPDTNDCVIPDTNERVIPDANERVIPDANERRTSVLSLILTTVLLILTSVLSLMLTSVLSLMLTSVLSLMLTSVLSLMLTTVLSLMLTSVLSLILTSVLSLMLTSVLSLMLTSVLSLMLTSVLSLMLTSVLSLMLTSVECVIPDANDCVSLILTSVLSLMLTSECLSLILTTVLSLILTSVLSLILTSVLSLIQTSECVILILTTCYPDANERVIPDTNDCVIPDTNERVIPDANERVIPDTNDCVIPDTNDCVIPDTNERVIPDTNDCVIPDTNERVIPDTNDCVIPDTNDCVIPDTNDCVIPDTNDCVIPDTNDCRVIPDANERVIPDTNDCVIPDTNDCVIPDTNDCVIPDTNERVIPDTNDCVIPDTNERVIPDTNDCVIPDTNDCVIPDTNDCVIPDTNEPAVWRGGGGGAGPAQLAQLSNARKGQSLPEHCGRQPDDPQRPLSQPEKVKVRTLAWSSAQRTTRLVYMEQRTQDDIEGSHGNDGLLLGRPMEEPEQPIADKSLLEIVDGIVMMYNLSVHQQLGKMVVVSDDVHEYARADILDELQKSQKVFSEKLNHLSRRLAWINATIYSKEKMLDVYWLLTIEHADNTGSLFAFAPEFYLNVAMNAYSALKNYFSPANSMEELPGYEETLTQLAAILAKHFADPRYSGGQQEVPCSHHQLLTCAFNIYQGLPDAGAGELRLLPTILRAVERIPEEQRVAMMRNLLAPYEQRPWAQTNWILVRLWRGCGFGYRYTRLPHLLKTKPEDANLPSLQKPCPSLLLQRHMAELLSVDKEMAASFLNSVLNQLNWAFSEFIGMIQEIQQAAERPERNFVDTRQLKVCATCFDLSVSLLRVLEMTVTLVPEIFLDWTRPSAELLLRRLAQLLNQVLNRVTAEKNLFDRVVNLRLPGLESVDHYPILVAVTGILVRVLVDGDRQG</sequence>
<feature type="region of interest" description="Disordered" evidence="4">
    <location>
        <begin position="1057"/>
        <end position="1083"/>
    </location>
</feature>
<evidence type="ECO:0000256" key="1">
    <source>
        <dbReference type="ARBA" id="ARBA00022723"/>
    </source>
</evidence>
<dbReference type="GO" id="GO:0005737">
    <property type="term" value="C:cytoplasm"/>
    <property type="evidence" value="ECO:0007669"/>
    <property type="project" value="TreeGrafter"/>
</dbReference>
<dbReference type="PANTHER" id="PTHR13363:SF5">
    <property type="entry name" value="E3 UBIQUITIN-PROTEIN LIGASE RNF123"/>
    <property type="match status" value="1"/>
</dbReference>
<dbReference type="SUPFAM" id="SSF49899">
    <property type="entry name" value="Concanavalin A-like lectins/glucanases"/>
    <property type="match status" value="1"/>
</dbReference>
<dbReference type="PANTHER" id="PTHR13363">
    <property type="entry name" value="RING FINGER AND SRY DOMAIN-CONTAINING"/>
    <property type="match status" value="1"/>
</dbReference>
<proteinExistence type="predicted"/>
<feature type="transmembrane region" description="Helical" evidence="5">
    <location>
        <begin position="744"/>
        <end position="765"/>
    </location>
</feature>
<keyword evidence="1" id="KW-0479">Metal-binding</keyword>
<dbReference type="Pfam" id="PF00622">
    <property type="entry name" value="SPRY"/>
    <property type="match status" value="1"/>
</dbReference>
<dbReference type="InterPro" id="IPR045129">
    <property type="entry name" value="RNF123/RKP/RSPRY1"/>
</dbReference>
<keyword evidence="8" id="KW-1185">Reference proteome</keyword>
<accession>A0A7J5Z431</accession>
<dbReference type="OrthoDB" id="258495at2759"/>
<dbReference type="Gene3D" id="2.60.120.920">
    <property type="match status" value="1"/>
</dbReference>
<evidence type="ECO:0000313" key="8">
    <source>
        <dbReference type="Proteomes" id="UP000518266"/>
    </source>
</evidence>
<dbReference type="GO" id="GO:0008270">
    <property type="term" value="F:zinc ion binding"/>
    <property type="evidence" value="ECO:0007669"/>
    <property type="project" value="UniProtKB-KW"/>
</dbReference>
<dbReference type="GO" id="GO:0004842">
    <property type="term" value="F:ubiquitin-protein transferase activity"/>
    <property type="evidence" value="ECO:0007669"/>
    <property type="project" value="InterPro"/>
</dbReference>
<dbReference type="Pfam" id="PF25576">
    <property type="entry name" value="TPR_RNF123"/>
    <property type="match status" value="1"/>
</dbReference>
<keyword evidence="5" id="KW-1133">Transmembrane helix</keyword>
<evidence type="ECO:0000256" key="2">
    <source>
        <dbReference type="ARBA" id="ARBA00022771"/>
    </source>
</evidence>
<organism evidence="7 8">
    <name type="scientific">Dissostichus mawsoni</name>
    <name type="common">Antarctic cod</name>
    <dbReference type="NCBI Taxonomy" id="36200"/>
    <lineage>
        <taxon>Eukaryota</taxon>
        <taxon>Metazoa</taxon>
        <taxon>Chordata</taxon>
        <taxon>Craniata</taxon>
        <taxon>Vertebrata</taxon>
        <taxon>Euteleostomi</taxon>
        <taxon>Actinopterygii</taxon>
        <taxon>Neopterygii</taxon>
        <taxon>Teleostei</taxon>
        <taxon>Neoteleostei</taxon>
        <taxon>Acanthomorphata</taxon>
        <taxon>Eupercaria</taxon>
        <taxon>Perciformes</taxon>
        <taxon>Notothenioidei</taxon>
        <taxon>Nototheniidae</taxon>
        <taxon>Dissostichus</taxon>
    </lineage>
</organism>
<evidence type="ECO:0000256" key="3">
    <source>
        <dbReference type="ARBA" id="ARBA00022833"/>
    </source>
</evidence>
<dbReference type="SMART" id="SM00449">
    <property type="entry name" value="SPRY"/>
    <property type="match status" value="1"/>
</dbReference>
<feature type="transmembrane region" description="Helical" evidence="5">
    <location>
        <begin position="798"/>
        <end position="823"/>
    </location>
</feature>
<evidence type="ECO:0000256" key="4">
    <source>
        <dbReference type="SAM" id="MobiDB-lite"/>
    </source>
</evidence>
<protein>
    <recommendedName>
        <fullName evidence="6">B30.2/SPRY domain-containing protein</fullName>
    </recommendedName>
</protein>
<keyword evidence="2" id="KW-0863">Zinc-finger</keyword>
<dbReference type="PROSITE" id="PS50188">
    <property type="entry name" value="B302_SPRY"/>
    <property type="match status" value="1"/>
</dbReference>
<dbReference type="InterPro" id="IPR043136">
    <property type="entry name" value="B30.2/SPRY_sf"/>
</dbReference>
<dbReference type="InterPro" id="IPR013320">
    <property type="entry name" value="ConA-like_dom_sf"/>
</dbReference>
<keyword evidence="3" id="KW-0862">Zinc</keyword>
<comment type="caution">
    <text evidence="7">The sequence shown here is derived from an EMBL/GenBank/DDBJ whole genome shotgun (WGS) entry which is preliminary data.</text>
</comment>
<evidence type="ECO:0000256" key="5">
    <source>
        <dbReference type="SAM" id="Phobius"/>
    </source>
</evidence>
<keyword evidence="5" id="KW-0472">Membrane</keyword>
<keyword evidence="5" id="KW-0812">Transmembrane</keyword>
<evidence type="ECO:0000259" key="6">
    <source>
        <dbReference type="PROSITE" id="PS50188"/>
    </source>
</evidence>
<dbReference type="InterPro" id="IPR057987">
    <property type="entry name" value="TPR_RNF123/RKP"/>
</dbReference>
<evidence type="ECO:0000313" key="7">
    <source>
        <dbReference type="EMBL" id="KAF3855547.1"/>
    </source>
</evidence>
<reference evidence="7 8" key="1">
    <citation type="submission" date="2020-03" db="EMBL/GenBank/DDBJ databases">
        <title>Dissostichus mawsoni Genome sequencing and assembly.</title>
        <authorList>
            <person name="Park H."/>
        </authorList>
    </citation>
    <scope>NUCLEOTIDE SEQUENCE [LARGE SCALE GENOMIC DNA]</scope>
    <source>
        <strain evidence="7">DM0001</strain>
        <tissue evidence="7">Muscle</tissue>
    </source>
</reference>
<dbReference type="Proteomes" id="UP000518266">
    <property type="component" value="Unassembled WGS sequence"/>
</dbReference>
<feature type="transmembrane region" description="Helical" evidence="5">
    <location>
        <begin position="665"/>
        <end position="684"/>
    </location>
</feature>
<name>A0A7J5Z431_DISMA</name>
<dbReference type="InterPro" id="IPR003877">
    <property type="entry name" value="SPRY_dom"/>
</dbReference>
<dbReference type="EMBL" id="JAAKFY010000006">
    <property type="protein sequence ID" value="KAF3855547.1"/>
    <property type="molecule type" value="Genomic_DNA"/>
</dbReference>
<dbReference type="GO" id="GO:0051603">
    <property type="term" value="P:proteolysis involved in protein catabolic process"/>
    <property type="evidence" value="ECO:0007669"/>
    <property type="project" value="TreeGrafter"/>
</dbReference>